<dbReference type="GO" id="GO:0004190">
    <property type="term" value="F:aspartic-type endopeptidase activity"/>
    <property type="evidence" value="ECO:0007669"/>
    <property type="project" value="InterPro"/>
</dbReference>
<dbReference type="InterPro" id="IPR021109">
    <property type="entry name" value="Peptidase_aspartic_dom_sf"/>
</dbReference>
<dbReference type="InterPro" id="IPR034122">
    <property type="entry name" value="Retropepsin-like_bacterial"/>
</dbReference>
<dbReference type="Gene3D" id="2.30.42.10">
    <property type="match status" value="1"/>
</dbReference>
<proteinExistence type="inferred from homology"/>
<dbReference type="Pfam" id="PF13180">
    <property type="entry name" value="PDZ_2"/>
    <property type="match status" value="1"/>
</dbReference>
<dbReference type="SUPFAM" id="SSF50630">
    <property type="entry name" value="Acid proteases"/>
    <property type="match status" value="1"/>
</dbReference>
<dbReference type="CDD" id="cd05483">
    <property type="entry name" value="retropepsin_like_bacteria"/>
    <property type="match status" value="1"/>
</dbReference>
<dbReference type="InterPro" id="IPR036034">
    <property type="entry name" value="PDZ_sf"/>
</dbReference>
<evidence type="ECO:0000313" key="3">
    <source>
        <dbReference type="EMBL" id="OGG50009.1"/>
    </source>
</evidence>
<dbReference type="InterPro" id="IPR001478">
    <property type="entry name" value="PDZ"/>
</dbReference>
<dbReference type="GO" id="GO:0006508">
    <property type="term" value="P:proteolysis"/>
    <property type="evidence" value="ECO:0007669"/>
    <property type="project" value="InterPro"/>
</dbReference>
<sequence length="258" mass="27809">MSFVLCLLFAVQQDTVSFELKQNIVFVEVHVNGEGPFTFIFDTGASVTVLKPATAKKLKLKTRSVGGDGVLGGLLKMAGLTPEIATVDSIAMGKAEVKEFEAVVMNVPQADIPLAMAGISYDGLIGFHFISRFVTTLDYKAKTIRLEPNDFDPGPTFPQFDVGDRPYLGFSYRQVGDDEANEVGVEGGIVVGTLADGAPAKAAGIQKGDIILKFGGRVVRTSKEFREAVARTKPGDRVETVLLRDKKEHTVTLRVGSR</sequence>
<dbReference type="EMBL" id="MFKF01000216">
    <property type="protein sequence ID" value="OGG50009.1"/>
    <property type="molecule type" value="Genomic_DNA"/>
</dbReference>
<name>A0A1F6CL97_HANXR</name>
<organism evidence="3 4">
    <name type="scientific">Handelsmanbacteria sp. (strain RIFCSPLOWO2_12_FULL_64_10)</name>
    <dbReference type="NCBI Taxonomy" id="1817868"/>
    <lineage>
        <taxon>Bacteria</taxon>
        <taxon>Candidatus Handelsmaniibacteriota</taxon>
    </lineage>
</organism>
<feature type="domain" description="PDZ" evidence="2">
    <location>
        <begin position="143"/>
        <end position="246"/>
    </location>
</feature>
<dbReference type="SUPFAM" id="SSF50156">
    <property type="entry name" value="PDZ domain-like"/>
    <property type="match status" value="1"/>
</dbReference>
<evidence type="ECO:0000256" key="1">
    <source>
        <dbReference type="ARBA" id="ARBA00010541"/>
    </source>
</evidence>
<evidence type="ECO:0000259" key="2">
    <source>
        <dbReference type="PROSITE" id="PS50106"/>
    </source>
</evidence>
<comment type="similarity">
    <text evidence="1">Belongs to the peptidase S1C family.</text>
</comment>
<dbReference type="PANTHER" id="PTHR22939">
    <property type="entry name" value="SERINE PROTEASE FAMILY S1C HTRA-RELATED"/>
    <property type="match status" value="1"/>
</dbReference>
<evidence type="ECO:0000313" key="4">
    <source>
        <dbReference type="Proteomes" id="UP000178606"/>
    </source>
</evidence>
<protein>
    <recommendedName>
        <fullName evidence="2">PDZ domain-containing protein</fullName>
    </recommendedName>
</protein>
<gene>
    <name evidence="3" type="ORF">A3F84_02275</name>
</gene>
<dbReference type="AlphaFoldDB" id="A0A1F6CL97"/>
<dbReference type="Proteomes" id="UP000178606">
    <property type="component" value="Unassembled WGS sequence"/>
</dbReference>
<dbReference type="PANTHER" id="PTHR22939:SF129">
    <property type="entry name" value="SERINE PROTEASE HTRA2, MITOCHONDRIAL"/>
    <property type="match status" value="1"/>
</dbReference>
<dbReference type="SMART" id="SM00228">
    <property type="entry name" value="PDZ"/>
    <property type="match status" value="1"/>
</dbReference>
<comment type="caution">
    <text evidence="3">The sequence shown here is derived from an EMBL/GenBank/DDBJ whole genome shotgun (WGS) entry which is preliminary data.</text>
</comment>
<dbReference type="Pfam" id="PF13650">
    <property type="entry name" value="Asp_protease_2"/>
    <property type="match status" value="1"/>
</dbReference>
<reference evidence="3 4" key="1">
    <citation type="journal article" date="2016" name="Nat. Commun.">
        <title>Thousands of microbial genomes shed light on interconnected biogeochemical processes in an aquifer system.</title>
        <authorList>
            <person name="Anantharaman K."/>
            <person name="Brown C.T."/>
            <person name="Hug L.A."/>
            <person name="Sharon I."/>
            <person name="Castelle C.J."/>
            <person name="Probst A.J."/>
            <person name="Thomas B.C."/>
            <person name="Singh A."/>
            <person name="Wilkins M.J."/>
            <person name="Karaoz U."/>
            <person name="Brodie E.L."/>
            <person name="Williams K.H."/>
            <person name="Hubbard S.S."/>
            <person name="Banfield J.F."/>
        </authorList>
    </citation>
    <scope>NUCLEOTIDE SEQUENCE [LARGE SCALE GENOMIC DNA]</scope>
    <source>
        <strain evidence="4">RIFCSPLOWO2_12_FULL_64_10</strain>
    </source>
</reference>
<dbReference type="InterPro" id="IPR001969">
    <property type="entry name" value="Aspartic_peptidase_AS"/>
</dbReference>
<accession>A0A1F6CL97</accession>
<dbReference type="PROSITE" id="PS00141">
    <property type="entry name" value="ASP_PROTEASE"/>
    <property type="match status" value="1"/>
</dbReference>
<dbReference type="Gene3D" id="2.40.70.10">
    <property type="entry name" value="Acid Proteases"/>
    <property type="match status" value="1"/>
</dbReference>
<dbReference type="PROSITE" id="PS50106">
    <property type="entry name" value="PDZ"/>
    <property type="match status" value="1"/>
</dbReference>